<feature type="compositionally biased region" description="Polar residues" evidence="1">
    <location>
        <begin position="295"/>
        <end position="308"/>
    </location>
</feature>
<dbReference type="Pfam" id="PF06213">
    <property type="entry name" value="CobT"/>
    <property type="match status" value="1"/>
</dbReference>
<feature type="compositionally biased region" description="Polar residues" evidence="1">
    <location>
        <begin position="206"/>
        <end position="217"/>
    </location>
</feature>
<keyword evidence="4" id="KW-1185">Reference proteome</keyword>
<accession>A0ABV7F541</accession>
<gene>
    <name evidence="3" type="ORF">ACFOFO_19955</name>
</gene>
<dbReference type="InterPro" id="IPR006538">
    <property type="entry name" value="CobT"/>
</dbReference>
<name>A0ABV7F541_9BURK</name>
<dbReference type="PROSITE" id="PS50234">
    <property type="entry name" value="VWFA"/>
    <property type="match status" value="1"/>
</dbReference>
<evidence type="ECO:0000259" key="2">
    <source>
        <dbReference type="PROSITE" id="PS50234"/>
    </source>
</evidence>
<feature type="compositionally biased region" description="Acidic residues" evidence="1">
    <location>
        <begin position="224"/>
        <end position="240"/>
    </location>
</feature>
<dbReference type="PANTHER" id="PTHR41248">
    <property type="entry name" value="NORD PROTEIN"/>
    <property type="match status" value="1"/>
</dbReference>
<feature type="compositionally biased region" description="Basic and acidic residues" evidence="1">
    <location>
        <begin position="277"/>
        <end position="289"/>
    </location>
</feature>
<dbReference type="Gene3D" id="3.40.50.410">
    <property type="entry name" value="von Willebrand factor, type A domain"/>
    <property type="match status" value="1"/>
</dbReference>
<proteinExistence type="predicted"/>
<evidence type="ECO:0000313" key="4">
    <source>
        <dbReference type="Proteomes" id="UP001595530"/>
    </source>
</evidence>
<evidence type="ECO:0000256" key="1">
    <source>
        <dbReference type="SAM" id="MobiDB-lite"/>
    </source>
</evidence>
<feature type="region of interest" description="Disordered" evidence="1">
    <location>
        <begin position="203"/>
        <end position="333"/>
    </location>
</feature>
<reference evidence="4" key="1">
    <citation type="journal article" date="2019" name="Int. J. Syst. Evol. Microbiol.">
        <title>The Global Catalogue of Microorganisms (GCM) 10K type strain sequencing project: providing services to taxonomists for standard genome sequencing and annotation.</title>
        <authorList>
            <consortium name="The Broad Institute Genomics Platform"/>
            <consortium name="The Broad Institute Genome Sequencing Center for Infectious Disease"/>
            <person name="Wu L."/>
            <person name="Ma J."/>
        </authorList>
    </citation>
    <scope>NUCLEOTIDE SEQUENCE [LARGE SCALE GENOMIC DNA]</scope>
    <source>
        <strain evidence="4">KCTC 42986</strain>
    </source>
</reference>
<comment type="caution">
    <text evidence="3">The sequence shown here is derived from an EMBL/GenBank/DDBJ whole genome shotgun (WGS) entry which is preliminary data.</text>
</comment>
<feature type="compositionally biased region" description="Basic and acidic residues" evidence="1">
    <location>
        <begin position="322"/>
        <end position="333"/>
    </location>
</feature>
<organism evidence="3 4">
    <name type="scientific">Undibacterium arcticum</name>
    <dbReference type="NCBI Taxonomy" id="1762892"/>
    <lineage>
        <taxon>Bacteria</taxon>
        <taxon>Pseudomonadati</taxon>
        <taxon>Pseudomonadota</taxon>
        <taxon>Betaproteobacteria</taxon>
        <taxon>Burkholderiales</taxon>
        <taxon>Oxalobacteraceae</taxon>
        <taxon>Undibacterium</taxon>
    </lineage>
</organism>
<evidence type="ECO:0000313" key="3">
    <source>
        <dbReference type="EMBL" id="MFC3110208.1"/>
    </source>
</evidence>
<dbReference type="EMBL" id="JBHRTP010000071">
    <property type="protein sequence ID" value="MFC3110208.1"/>
    <property type="molecule type" value="Genomic_DNA"/>
</dbReference>
<dbReference type="Proteomes" id="UP001595530">
    <property type="component" value="Unassembled WGS sequence"/>
</dbReference>
<protein>
    <recommendedName>
        <fullName evidence="2">VWFA domain-containing protein</fullName>
    </recommendedName>
</protein>
<feature type="compositionally biased region" description="Polar residues" evidence="1">
    <location>
        <begin position="253"/>
        <end position="276"/>
    </location>
</feature>
<dbReference type="SUPFAM" id="SSF53300">
    <property type="entry name" value="vWA-like"/>
    <property type="match status" value="1"/>
</dbReference>
<feature type="domain" description="VWFA" evidence="2">
    <location>
        <begin position="455"/>
        <end position="634"/>
    </location>
</feature>
<dbReference type="InterPro" id="IPR036465">
    <property type="entry name" value="vWFA_dom_sf"/>
</dbReference>
<dbReference type="SMART" id="SM00327">
    <property type="entry name" value="VWA"/>
    <property type="match status" value="1"/>
</dbReference>
<sequence>MTKTLNAALPIVAKMLSDRLNVEVKIGGKTACTDGQVIILPTLPLQSKKAEVLAIGYLVHEVGHVRFTNCERYTDDLVLHDLVNILEDIRIEGCMRRQFLGATKSLKELMDALHEDGVFQGPQADAQPIDLFFGYIFSRLNCDVLGQTVLATIANEFETKLRDAIPGKTFAALQSLMFEVTSCKSTTDIIALAKHILALLKDDSQDQPNPKPQSQHESAAGESGEQDEKSDESSTGDENDNSNQNDGEEKKSSNGSGNSPDQEQSDGAGSNGCQNSADDKGESDVKSDPEAGAQSDATGGAQSRNPGSNEGGESPNPASSTSHDDGSGEAEKENLRSILNASSISTKTDVGAMAAQALNEVGTSNDDGSNCAVDMSESDVGEAGFLDPSEMLLETRCSTNALRFRMEHLLETIRRCRRQYADSGRRIVPNRMWQLRVGNTKVFERQHDGIEINTAVMVLLDRSGSMKDQLSLACQSTLSLMLSLAHVEGLKSAAAAFPAPDSASSAFNESGKGVTVLTDFDERVSGTASRYASLGAYGGTPMAESLLWCVYKMLSEKVDRRILFVATDGKPSKLDATLKVLRMAEDAGIEVIGLGIGLDISTVIQESRKITTIDEMPKAVFQMLESKLVLPIAA</sequence>
<dbReference type="InterPro" id="IPR002035">
    <property type="entry name" value="VWF_A"/>
</dbReference>
<dbReference type="InterPro" id="IPR051928">
    <property type="entry name" value="NorD/CobT"/>
</dbReference>
<dbReference type="PANTHER" id="PTHR41248:SF1">
    <property type="entry name" value="NORD PROTEIN"/>
    <property type="match status" value="1"/>
</dbReference>
<dbReference type="RefSeq" id="WP_390328611.1">
    <property type="nucleotide sequence ID" value="NZ_JBHRTP010000071.1"/>
</dbReference>